<reference evidence="2" key="1">
    <citation type="submission" date="2018-06" db="EMBL/GenBank/DDBJ databases">
        <authorList>
            <person name="Zhirakovskaya E."/>
        </authorList>
    </citation>
    <scope>NUCLEOTIDE SEQUENCE</scope>
</reference>
<name>A0A3B1DZL1_9ZZZZ</name>
<dbReference type="EMBL" id="UOGK01000749">
    <property type="protein sequence ID" value="VAX42783.1"/>
    <property type="molecule type" value="Genomic_DNA"/>
</dbReference>
<gene>
    <name evidence="2" type="ORF">MNBD_PLANCTO03-625</name>
</gene>
<sequence>MTRSQIITALVLVMVICLGLSALLLPERDGRTPTPTRLVAFSPSEVAALEVRLPSGAQQKLTRVAPDRWEIRLGETSRWPASTERVRAFLRILDRARGLPATETPPQVSTR</sequence>
<evidence type="ECO:0000256" key="1">
    <source>
        <dbReference type="SAM" id="Phobius"/>
    </source>
</evidence>
<dbReference type="AlphaFoldDB" id="A0A3B1DZL1"/>
<proteinExistence type="predicted"/>
<protein>
    <submittedName>
        <fullName evidence="2">Uncharacterized protein</fullName>
    </submittedName>
</protein>
<keyword evidence="1" id="KW-0812">Transmembrane</keyword>
<keyword evidence="1" id="KW-1133">Transmembrane helix</keyword>
<feature type="transmembrane region" description="Helical" evidence="1">
    <location>
        <begin position="6"/>
        <end position="25"/>
    </location>
</feature>
<keyword evidence="1" id="KW-0472">Membrane</keyword>
<accession>A0A3B1DZL1</accession>
<organism evidence="2">
    <name type="scientific">hydrothermal vent metagenome</name>
    <dbReference type="NCBI Taxonomy" id="652676"/>
    <lineage>
        <taxon>unclassified sequences</taxon>
        <taxon>metagenomes</taxon>
        <taxon>ecological metagenomes</taxon>
    </lineage>
</organism>
<evidence type="ECO:0000313" key="2">
    <source>
        <dbReference type="EMBL" id="VAX42783.1"/>
    </source>
</evidence>
<feature type="non-terminal residue" evidence="2">
    <location>
        <position position="111"/>
    </location>
</feature>